<keyword evidence="3" id="KW-1185">Reference proteome</keyword>
<dbReference type="Proteomes" id="UP000256964">
    <property type="component" value="Unassembled WGS sequence"/>
</dbReference>
<dbReference type="STRING" id="139420.A0A371DIP8"/>
<name>A0A371DIP8_9APHY</name>
<dbReference type="EMBL" id="KZ857390">
    <property type="protein sequence ID" value="RDX52414.1"/>
    <property type="molecule type" value="Genomic_DNA"/>
</dbReference>
<sequence>IDGLVDPDIVITIRDYLDFCYLARRDIHDEDSIDQMERALRDFRTHREVFRDNGVRAEGFSLPRQHSAGHYMDRIWAFGAPNGLCSSITESKHIKAVKEPWRRSNRYNAMYRMLLTNQRLDKLAAARADFTERGMLEAPNSADTTKRRRGKKKAVVHPRAPAQDGTDTAGRTVLSHISMASRSRGRQSQSVQKLAEEFDIQNLRDHIRRYLYHRLQQNSRVSGALLSLDDCPPFEDQRISVFHSATATFYAPSDPLGEDGMSHEIIRANPKWRKGAARYDCVFVNNGSNAPGLLGLDVARVRLLFCFKYQGQLHQCAVLHWYWRTEDEPDEDTGMWVVKPAYVQRTGRRAPAVPHISVVHIDTIVRAAHLIHQQNRTITYGSYRNFAKLRNNQALDFFSTFFVNKYIDYHAFDLLHCDRPVT</sequence>
<feature type="non-terminal residue" evidence="2">
    <location>
        <position position="1"/>
    </location>
</feature>
<evidence type="ECO:0000313" key="2">
    <source>
        <dbReference type="EMBL" id="RDX52414.1"/>
    </source>
</evidence>
<dbReference type="OrthoDB" id="2799361at2759"/>
<accession>A0A371DIP8</accession>
<feature type="compositionally biased region" description="Basic residues" evidence="1">
    <location>
        <begin position="146"/>
        <end position="156"/>
    </location>
</feature>
<proteinExistence type="predicted"/>
<dbReference type="AlphaFoldDB" id="A0A371DIP8"/>
<gene>
    <name evidence="2" type="ORF">OH76DRAFT_1344980</name>
</gene>
<evidence type="ECO:0000256" key="1">
    <source>
        <dbReference type="SAM" id="MobiDB-lite"/>
    </source>
</evidence>
<reference evidence="2 3" key="1">
    <citation type="journal article" date="2018" name="Biotechnol. Biofuels">
        <title>Integrative visual omics of the white-rot fungus Polyporus brumalis exposes the biotechnological potential of its oxidative enzymes for delignifying raw plant biomass.</title>
        <authorList>
            <person name="Miyauchi S."/>
            <person name="Rancon A."/>
            <person name="Drula E."/>
            <person name="Hage H."/>
            <person name="Chaduli D."/>
            <person name="Favel A."/>
            <person name="Grisel S."/>
            <person name="Henrissat B."/>
            <person name="Herpoel-Gimbert I."/>
            <person name="Ruiz-Duenas F.J."/>
            <person name="Chevret D."/>
            <person name="Hainaut M."/>
            <person name="Lin J."/>
            <person name="Wang M."/>
            <person name="Pangilinan J."/>
            <person name="Lipzen A."/>
            <person name="Lesage-Meessen L."/>
            <person name="Navarro D."/>
            <person name="Riley R."/>
            <person name="Grigoriev I.V."/>
            <person name="Zhou S."/>
            <person name="Raouche S."/>
            <person name="Rosso M.N."/>
        </authorList>
    </citation>
    <scope>NUCLEOTIDE SEQUENCE [LARGE SCALE GENOMIC DNA]</scope>
    <source>
        <strain evidence="2 3">BRFM 1820</strain>
    </source>
</reference>
<evidence type="ECO:0000313" key="3">
    <source>
        <dbReference type="Proteomes" id="UP000256964"/>
    </source>
</evidence>
<feature type="region of interest" description="Disordered" evidence="1">
    <location>
        <begin position="140"/>
        <end position="171"/>
    </location>
</feature>
<organism evidence="2 3">
    <name type="scientific">Lentinus brumalis</name>
    <dbReference type="NCBI Taxonomy" id="2498619"/>
    <lineage>
        <taxon>Eukaryota</taxon>
        <taxon>Fungi</taxon>
        <taxon>Dikarya</taxon>
        <taxon>Basidiomycota</taxon>
        <taxon>Agaricomycotina</taxon>
        <taxon>Agaricomycetes</taxon>
        <taxon>Polyporales</taxon>
        <taxon>Polyporaceae</taxon>
        <taxon>Lentinus</taxon>
    </lineage>
</organism>
<protein>
    <submittedName>
        <fullName evidence="2">Uncharacterized protein</fullName>
    </submittedName>
</protein>